<sequence length="108" mass="12554">MFDIENLDFNKGNSLIPAIVQDFNTKEVLMLAYMNKESLKRTIEEGTTWFYSRSRNEYWNKGATSGNMQYVKEMYYDCDGDTILILVEPKGPACHTGKVSCFFNKIER</sequence>
<evidence type="ECO:0000256" key="8">
    <source>
        <dbReference type="ARBA" id="ARBA00022605"/>
    </source>
</evidence>
<evidence type="ECO:0000313" key="14">
    <source>
        <dbReference type="Proteomes" id="UP000184241"/>
    </source>
</evidence>
<comment type="similarity">
    <text evidence="6">In the N-terminal section; belongs to the PRA-CH family.</text>
</comment>
<evidence type="ECO:0000313" key="13">
    <source>
        <dbReference type="EMBL" id="SHH91916.1"/>
    </source>
</evidence>
<dbReference type="HAMAP" id="MF_01021">
    <property type="entry name" value="HisI"/>
    <property type="match status" value="1"/>
</dbReference>
<dbReference type="EMBL" id="FQXU01000004">
    <property type="protein sequence ID" value="SHH91916.1"/>
    <property type="molecule type" value="Genomic_DNA"/>
</dbReference>
<comment type="cofactor">
    <cofactor evidence="11">
        <name>Mg(2+)</name>
        <dbReference type="ChEBI" id="CHEBI:18420"/>
    </cofactor>
    <text evidence="11">Binds 1 Mg(2+) ion per subunit.</text>
</comment>
<dbReference type="GO" id="GO:0000287">
    <property type="term" value="F:magnesium ion binding"/>
    <property type="evidence" value="ECO:0007669"/>
    <property type="project" value="UniProtKB-UniRule"/>
</dbReference>
<evidence type="ECO:0000256" key="3">
    <source>
        <dbReference type="ARBA" id="ARBA00005169"/>
    </source>
</evidence>
<comment type="function">
    <text evidence="11">Catalyzes the hydrolysis of the adenine ring of phosphoribosyl-AMP.</text>
</comment>
<feature type="domain" description="Phosphoribosyl-AMP cyclohydrolase" evidence="12">
    <location>
        <begin position="30"/>
        <end position="103"/>
    </location>
</feature>
<dbReference type="Pfam" id="PF01502">
    <property type="entry name" value="PRA-CH"/>
    <property type="match status" value="1"/>
</dbReference>
<keyword evidence="11" id="KW-0862">Zinc</keyword>
<evidence type="ECO:0000256" key="6">
    <source>
        <dbReference type="ARBA" id="ARBA00008299"/>
    </source>
</evidence>
<keyword evidence="8 11" id="KW-0028">Amino-acid biosynthesis</keyword>
<dbReference type="GO" id="GO:0000105">
    <property type="term" value="P:L-histidine biosynthetic process"/>
    <property type="evidence" value="ECO:0007669"/>
    <property type="project" value="UniProtKB-UniRule"/>
</dbReference>
<comment type="subcellular location">
    <subcellularLocation>
        <location evidence="11">Cytoplasm</location>
    </subcellularLocation>
</comment>
<dbReference type="NCBIfam" id="NF000768">
    <property type="entry name" value="PRK00051.1"/>
    <property type="match status" value="1"/>
</dbReference>
<keyword evidence="9 11" id="KW-0378">Hydrolase</keyword>
<accession>A0A1M5WW94</accession>
<dbReference type="SUPFAM" id="SSF141734">
    <property type="entry name" value="HisI-like"/>
    <property type="match status" value="1"/>
</dbReference>
<dbReference type="PANTHER" id="PTHR42945:SF1">
    <property type="entry name" value="HISTIDINE BIOSYNTHESIS BIFUNCTIONAL PROTEIN HIS7"/>
    <property type="match status" value="1"/>
</dbReference>
<evidence type="ECO:0000256" key="2">
    <source>
        <dbReference type="ARBA" id="ARBA00001460"/>
    </source>
</evidence>
<comment type="catalytic activity">
    <reaction evidence="1 11">
        <text>1-(5-phospho-beta-D-ribosyl)-5'-AMP + H2O = 1-(5-phospho-beta-D-ribosyl)-5-[(5-phospho-beta-D-ribosylamino)methylideneamino]imidazole-4-carboxamide</text>
        <dbReference type="Rhea" id="RHEA:20049"/>
        <dbReference type="ChEBI" id="CHEBI:15377"/>
        <dbReference type="ChEBI" id="CHEBI:58435"/>
        <dbReference type="ChEBI" id="CHEBI:59457"/>
        <dbReference type="EC" id="3.5.4.19"/>
    </reaction>
</comment>
<dbReference type="Proteomes" id="UP000184241">
    <property type="component" value="Unassembled WGS sequence"/>
</dbReference>
<comment type="similarity">
    <text evidence="5">In the C-terminal section; belongs to the PRA-PH family.</text>
</comment>
<comment type="subunit">
    <text evidence="11">Homodimer.</text>
</comment>
<dbReference type="RefSeq" id="WP_073017857.1">
    <property type="nucleotide sequence ID" value="NZ_FQXU01000004.1"/>
</dbReference>
<name>A0A1M5WW94_9CLOT</name>
<protein>
    <recommendedName>
        <fullName evidence="11">Phosphoribosyl-AMP cyclohydrolase</fullName>
        <shortName evidence="11">PRA-CH</shortName>
        <ecNumber evidence="11">3.5.4.19</ecNumber>
    </recommendedName>
</protein>
<comment type="similarity">
    <text evidence="11">Belongs to the PRA-CH family.</text>
</comment>
<evidence type="ECO:0000256" key="10">
    <source>
        <dbReference type="ARBA" id="ARBA00023102"/>
    </source>
</evidence>
<proteinExistence type="inferred from homology"/>
<dbReference type="InterPro" id="IPR026660">
    <property type="entry name" value="PRA-CH"/>
</dbReference>
<feature type="binding site" evidence="11">
    <location>
        <position position="94"/>
    </location>
    <ligand>
        <name>Zn(2+)</name>
        <dbReference type="ChEBI" id="CHEBI:29105"/>
        <note>ligand shared between dimeric partners</note>
    </ligand>
</feature>
<keyword evidence="11" id="KW-0479">Metal-binding</keyword>
<feature type="binding site" evidence="11">
    <location>
        <position position="77"/>
    </location>
    <ligand>
        <name>Mg(2+)</name>
        <dbReference type="ChEBI" id="CHEBI:18420"/>
    </ligand>
</feature>
<dbReference type="UniPathway" id="UPA00031">
    <property type="reaction ID" value="UER00008"/>
</dbReference>
<dbReference type="GO" id="GO:0004636">
    <property type="term" value="F:phosphoribosyl-ATP diphosphatase activity"/>
    <property type="evidence" value="ECO:0007669"/>
    <property type="project" value="UniProtKB-EC"/>
</dbReference>
<dbReference type="Gene3D" id="3.10.20.810">
    <property type="entry name" value="Phosphoribosyl-AMP cyclohydrolase"/>
    <property type="match status" value="1"/>
</dbReference>
<dbReference type="GO" id="GO:0008270">
    <property type="term" value="F:zinc ion binding"/>
    <property type="evidence" value="ECO:0007669"/>
    <property type="project" value="UniProtKB-UniRule"/>
</dbReference>
<comment type="cofactor">
    <cofactor evidence="11">
        <name>Zn(2+)</name>
        <dbReference type="ChEBI" id="CHEBI:29105"/>
    </cofactor>
    <text evidence="11">Binds 1 zinc ion per subunit.</text>
</comment>
<keyword evidence="11" id="KW-0460">Magnesium</keyword>
<evidence type="ECO:0000256" key="7">
    <source>
        <dbReference type="ARBA" id="ARBA00022490"/>
    </source>
</evidence>
<feature type="binding site" evidence="11">
    <location>
        <position position="78"/>
    </location>
    <ligand>
        <name>Zn(2+)</name>
        <dbReference type="ChEBI" id="CHEBI:29105"/>
        <note>ligand shared between dimeric partners</note>
    </ligand>
</feature>
<keyword evidence="10 11" id="KW-0368">Histidine biosynthesis</keyword>
<evidence type="ECO:0000256" key="11">
    <source>
        <dbReference type="HAMAP-Rule" id="MF_01021"/>
    </source>
</evidence>
<reference evidence="13 14" key="1">
    <citation type="submission" date="2016-11" db="EMBL/GenBank/DDBJ databases">
        <authorList>
            <person name="Jaros S."/>
            <person name="Januszkiewicz K."/>
            <person name="Wedrychowicz H."/>
        </authorList>
    </citation>
    <scope>NUCLEOTIDE SEQUENCE [LARGE SCALE GENOMIC DNA]</scope>
    <source>
        <strain evidence="13 14">DSM 6191</strain>
    </source>
</reference>
<dbReference type="InterPro" id="IPR038019">
    <property type="entry name" value="PRib_AMP_CycHydrolase_sf"/>
</dbReference>
<evidence type="ECO:0000256" key="5">
    <source>
        <dbReference type="ARBA" id="ARBA00007731"/>
    </source>
</evidence>
<feature type="binding site" evidence="11">
    <location>
        <position position="81"/>
    </location>
    <ligand>
        <name>Mg(2+)</name>
        <dbReference type="ChEBI" id="CHEBI:18420"/>
    </ligand>
</feature>
<dbReference type="GO" id="GO:0004635">
    <property type="term" value="F:phosphoribosyl-AMP cyclohydrolase activity"/>
    <property type="evidence" value="ECO:0007669"/>
    <property type="project" value="UniProtKB-UniRule"/>
</dbReference>
<gene>
    <name evidence="11" type="primary">hisI</name>
    <name evidence="13" type="ORF">SAMN02745941_01297</name>
</gene>
<evidence type="ECO:0000256" key="9">
    <source>
        <dbReference type="ARBA" id="ARBA00022801"/>
    </source>
</evidence>
<organism evidence="13 14">
    <name type="scientific">Clostridium intestinale DSM 6191</name>
    <dbReference type="NCBI Taxonomy" id="1121320"/>
    <lineage>
        <taxon>Bacteria</taxon>
        <taxon>Bacillati</taxon>
        <taxon>Bacillota</taxon>
        <taxon>Clostridia</taxon>
        <taxon>Eubacteriales</taxon>
        <taxon>Clostridiaceae</taxon>
        <taxon>Clostridium</taxon>
    </lineage>
</organism>
<dbReference type="FunFam" id="3.10.20.810:FF:000001">
    <property type="entry name" value="Histidine biosynthesis bifunctional protein HisIE"/>
    <property type="match status" value="1"/>
</dbReference>
<evidence type="ECO:0000256" key="4">
    <source>
        <dbReference type="ARBA" id="ARBA00005204"/>
    </source>
</evidence>
<feature type="binding site" evidence="11">
    <location>
        <position position="79"/>
    </location>
    <ligand>
        <name>Mg(2+)</name>
        <dbReference type="ChEBI" id="CHEBI:18420"/>
    </ligand>
</feature>
<comment type="pathway">
    <text evidence="3 11">Amino-acid biosynthesis; L-histidine biosynthesis; L-histidine from 5-phospho-alpha-D-ribose 1-diphosphate: step 3/9.</text>
</comment>
<dbReference type="GO" id="GO:0005737">
    <property type="term" value="C:cytoplasm"/>
    <property type="evidence" value="ECO:0007669"/>
    <property type="project" value="UniProtKB-SubCell"/>
</dbReference>
<feature type="binding site" evidence="11">
    <location>
        <position position="101"/>
    </location>
    <ligand>
        <name>Zn(2+)</name>
        <dbReference type="ChEBI" id="CHEBI:29105"/>
        <note>ligand shared between dimeric partners</note>
    </ligand>
</feature>
<dbReference type="PANTHER" id="PTHR42945">
    <property type="entry name" value="HISTIDINE BIOSYNTHESIS BIFUNCTIONAL PROTEIN"/>
    <property type="match status" value="1"/>
</dbReference>
<dbReference type="EC" id="3.5.4.19" evidence="11"/>
<evidence type="ECO:0000256" key="1">
    <source>
        <dbReference type="ARBA" id="ARBA00000024"/>
    </source>
</evidence>
<dbReference type="AlphaFoldDB" id="A0A1M5WW94"/>
<comment type="pathway">
    <text evidence="4">Amino-acid biosynthesis; L-histidine biosynthesis; L-histidine from 5-phospho-alpha-D-ribose 1-diphosphate: step 2/9.</text>
</comment>
<evidence type="ECO:0000259" key="12">
    <source>
        <dbReference type="Pfam" id="PF01502"/>
    </source>
</evidence>
<keyword evidence="7 11" id="KW-0963">Cytoplasm</keyword>
<comment type="catalytic activity">
    <reaction evidence="2">
        <text>1-(5-phospho-beta-D-ribosyl)-ATP + H2O = 1-(5-phospho-beta-D-ribosyl)-5'-AMP + diphosphate + H(+)</text>
        <dbReference type="Rhea" id="RHEA:22828"/>
        <dbReference type="ChEBI" id="CHEBI:15377"/>
        <dbReference type="ChEBI" id="CHEBI:15378"/>
        <dbReference type="ChEBI" id="CHEBI:33019"/>
        <dbReference type="ChEBI" id="CHEBI:59457"/>
        <dbReference type="ChEBI" id="CHEBI:73183"/>
        <dbReference type="EC" id="3.6.1.31"/>
    </reaction>
</comment>
<dbReference type="InterPro" id="IPR002496">
    <property type="entry name" value="PRib_AMP_CycHydrolase_dom"/>
</dbReference>